<dbReference type="CDD" id="cd04413">
    <property type="entry name" value="NDPk_I"/>
    <property type="match status" value="1"/>
</dbReference>
<dbReference type="GO" id="GO:0046872">
    <property type="term" value="F:metal ion binding"/>
    <property type="evidence" value="ECO:0007669"/>
    <property type="project" value="UniProtKB-KW"/>
</dbReference>
<keyword evidence="8 11" id="KW-0546">Nucleotide metabolism</keyword>
<evidence type="ECO:0000256" key="10">
    <source>
        <dbReference type="ARBA" id="ARBA00047945"/>
    </source>
</evidence>
<comment type="catalytic activity">
    <reaction evidence="11">
        <text>a ribonucleoside 5'-diphosphate + ATP = a ribonucleoside 5'-triphosphate + ADP</text>
        <dbReference type="Rhea" id="RHEA:18113"/>
        <dbReference type="ChEBI" id="CHEBI:30616"/>
        <dbReference type="ChEBI" id="CHEBI:57930"/>
        <dbReference type="ChEBI" id="CHEBI:61557"/>
        <dbReference type="ChEBI" id="CHEBI:456216"/>
        <dbReference type="EC" id="2.7.4.6"/>
    </reaction>
</comment>
<dbReference type="PRINTS" id="PR01243">
    <property type="entry name" value="NUCDPKINASE"/>
</dbReference>
<dbReference type="InterPro" id="IPR036850">
    <property type="entry name" value="NDK-like_dom_sf"/>
</dbReference>
<proteinExistence type="inferred from homology"/>
<protein>
    <recommendedName>
        <fullName evidence="11 14">Nucleoside diphosphate kinase</fullName>
        <shortName evidence="11">NDK</shortName>
        <shortName evidence="11">NDP kinase</shortName>
        <ecNumber evidence="11 14">2.7.4.6</ecNumber>
    </recommendedName>
    <alternativeName>
        <fullName evidence="11">Nucleoside-2-P kinase</fullName>
    </alternativeName>
</protein>
<keyword evidence="3 11" id="KW-0597">Phosphoprotein</keyword>
<comment type="subcellular location">
    <subcellularLocation>
        <location evidence="11">Cytoplasm</location>
    </subcellularLocation>
</comment>
<evidence type="ECO:0000256" key="2">
    <source>
        <dbReference type="ARBA" id="ARBA00008142"/>
    </source>
</evidence>
<keyword evidence="5 11" id="KW-0547">Nucleotide-binding</keyword>
<comment type="function">
    <text evidence="9">(Microbial infection) Catalyzes the phosphorylation of dZDP to dZTP, when the bacterium is infected by a phage that produces the substrate for the synthesis of dZTP (2- amino-2'-deoxyadenosine 5'-triphosphate), which is then used by the phage as a DNA polymerase substrate.</text>
</comment>
<dbReference type="SMART" id="SM00562">
    <property type="entry name" value="NDK"/>
    <property type="match status" value="1"/>
</dbReference>
<reference evidence="16 17" key="1">
    <citation type="submission" date="2018-08" db="EMBL/GenBank/DDBJ databases">
        <title>Genomic Encyclopedia of Type Strains, Phase III (KMG-III): the genomes of soil and plant-associated and newly described type strains.</title>
        <authorList>
            <person name="Whitman W."/>
        </authorList>
    </citation>
    <scope>NUCLEOTIDE SEQUENCE [LARGE SCALE GENOMIC DNA]</scope>
    <source>
        <strain evidence="16 17">CGMCC 1.10966</strain>
    </source>
</reference>
<dbReference type="GO" id="GO:0006228">
    <property type="term" value="P:UTP biosynthetic process"/>
    <property type="evidence" value="ECO:0007669"/>
    <property type="project" value="UniProtKB-UniRule"/>
</dbReference>
<evidence type="ECO:0000256" key="8">
    <source>
        <dbReference type="ARBA" id="ARBA00023080"/>
    </source>
</evidence>
<evidence type="ECO:0000256" key="13">
    <source>
        <dbReference type="RuleBase" id="RU004011"/>
    </source>
</evidence>
<comment type="cofactor">
    <cofactor evidence="1 11">
        <name>Mg(2+)</name>
        <dbReference type="ChEBI" id="CHEBI:18420"/>
    </cofactor>
</comment>
<keyword evidence="11" id="KW-0963">Cytoplasm</keyword>
<evidence type="ECO:0000256" key="14">
    <source>
        <dbReference type="RuleBase" id="RU004013"/>
    </source>
</evidence>
<keyword evidence="11" id="KW-0460">Magnesium</keyword>
<evidence type="ECO:0000256" key="5">
    <source>
        <dbReference type="ARBA" id="ARBA00022741"/>
    </source>
</evidence>
<dbReference type="PROSITE" id="PS00469">
    <property type="entry name" value="NDPK"/>
    <property type="match status" value="1"/>
</dbReference>
<organism evidence="16 17">
    <name type="scientific">Paenibacillus taihuensis</name>
    <dbReference type="NCBI Taxonomy" id="1156355"/>
    <lineage>
        <taxon>Bacteria</taxon>
        <taxon>Bacillati</taxon>
        <taxon>Bacillota</taxon>
        <taxon>Bacilli</taxon>
        <taxon>Bacillales</taxon>
        <taxon>Paenibacillaceae</taxon>
        <taxon>Paenibacillus</taxon>
    </lineage>
</organism>
<feature type="binding site" evidence="11 12">
    <location>
        <position position="93"/>
    </location>
    <ligand>
        <name>ATP</name>
        <dbReference type="ChEBI" id="CHEBI:30616"/>
    </ligand>
</feature>
<name>A0A3D9R364_9BACL</name>
<dbReference type="Gene3D" id="3.30.70.141">
    <property type="entry name" value="Nucleoside diphosphate kinase-like domain"/>
    <property type="match status" value="1"/>
</dbReference>
<evidence type="ECO:0000256" key="12">
    <source>
        <dbReference type="PROSITE-ProRule" id="PRU00706"/>
    </source>
</evidence>
<dbReference type="NCBIfam" id="NF001908">
    <property type="entry name" value="PRK00668.1"/>
    <property type="match status" value="1"/>
</dbReference>
<gene>
    <name evidence="11" type="primary">ndk</name>
    <name evidence="16" type="ORF">A8990_14429</name>
</gene>
<dbReference type="AlphaFoldDB" id="A0A3D9R364"/>
<comment type="subunit">
    <text evidence="11">Homotetramer.</text>
</comment>
<dbReference type="Pfam" id="PF00334">
    <property type="entry name" value="NDK"/>
    <property type="match status" value="1"/>
</dbReference>
<dbReference type="GO" id="GO:0005524">
    <property type="term" value="F:ATP binding"/>
    <property type="evidence" value="ECO:0007669"/>
    <property type="project" value="UniProtKB-UniRule"/>
</dbReference>
<evidence type="ECO:0000256" key="9">
    <source>
        <dbReference type="ARBA" id="ARBA00024802"/>
    </source>
</evidence>
<keyword evidence="17" id="KW-1185">Reference proteome</keyword>
<dbReference type="FunFam" id="3.30.70.141:FF:000002">
    <property type="entry name" value="Nucleoside diphosphate kinase"/>
    <property type="match status" value="1"/>
</dbReference>
<evidence type="ECO:0000259" key="15">
    <source>
        <dbReference type="SMART" id="SM00562"/>
    </source>
</evidence>
<keyword evidence="6 11" id="KW-0418">Kinase</keyword>
<evidence type="ECO:0000256" key="3">
    <source>
        <dbReference type="ARBA" id="ARBA00022553"/>
    </source>
</evidence>
<dbReference type="SUPFAM" id="SSF54919">
    <property type="entry name" value="Nucleoside diphosphate kinase, NDK"/>
    <property type="match status" value="1"/>
</dbReference>
<evidence type="ECO:0000256" key="7">
    <source>
        <dbReference type="ARBA" id="ARBA00022840"/>
    </source>
</evidence>
<keyword evidence="7 11" id="KW-0067">ATP-binding</keyword>
<dbReference type="GO" id="GO:0006241">
    <property type="term" value="P:CTP biosynthetic process"/>
    <property type="evidence" value="ECO:0007669"/>
    <property type="project" value="UniProtKB-UniRule"/>
</dbReference>
<dbReference type="Proteomes" id="UP000256304">
    <property type="component" value="Unassembled WGS sequence"/>
</dbReference>
<sequence>MQVEQTFVMVKPDGVKRGLIGPIITRFEQKGFTLAAISLRSIDRALAERHYGELKEKPFFGELVSYLTSGPVCAMIWQGEHAVENARSIIGKTNPVEATPGTIRGDFAMDIAGNIVHGSDSPSSAEREIGLFFGSGAGAAAAASTVPTHLIAGTDLGHGERTIH</sequence>
<evidence type="ECO:0000313" key="16">
    <source>
        <dbReference type="EMBL" id="REE67273.1"/>
    </source>
</evidence>
<feature type="binding site" evidence="11 12">
    <location>
        <position position="104"/>
    </location>
    <ligand>
        <name>ATP</name>
        <dbReference type="ChEBI" id="CHEBI:30616"/>
    </ligand>
</feature>
<feature type="binding site" evidence="11 12">
    <location>
        <position position="87"/>
    </location>
    <ligand>
        <name>ATP</name>
        <dbReference type="ChEBI" id="CHEBI:30616"/>
    </ligand>
</feature>
<dbReference type="GO" id="GO:0005737">
    <property type="term" value="C:cytoplasm"/>
    <property type="evidence" value="ECO:0007669"/>
    <property type="project" value="UniProtKB-SubCell"/>
</dbReference>
<comment type="similarity">
    <text evidence="2 11 12 13">Belongs to the NDK family.</text>
</comment>
<evidence type="ECO:0000256" key="1">
    <source>
        <dbReference type="ARBA" id="ARBA00001946"/>
    </source>
</evidence>
<keyword evidence="4 11" id="KW-0808">Transferase</keyword>
<feature type="binding site" evidence="11 12">
    <location>
        <position position="59"/>
    </location>
    <ligand>
        <name>ATP</name>
        <dbReference type="ChEBI" id="CHEBI:30616"/>
    </ligand>
</feature>
<dbReference type="InterPro" id="IPR023005">
    <property type="entry name" value="Nucleoside_diP_kinase_AS"/>
</dbReference>
<comment type="catalytic activity">
    <reaction evidence="10">
        <text>dZDP + ATP = dZTP + ADP</text>
        <dbReference type="Rhea" id="RHEA:67644"/>
        <dbReference type="ChEBI" id="CHEBI:30616"/>
        <dbReference type="ChEBI" id="CHEBI:172929"/>
        <dbReference type="ChEBI" id="CHEBI:172931"/>
        <dbReference type="ChEBI" id="CHEBI:456216"/>
    </reaction>
</comment>
<dbReference type="HAMAP" id="MF_00451">
    <property type="entry name" value="NDP_kinase"/>
    <property type="match status" value="1"/>
</dbReference>
<feature type="binding site" evidence="11 12">
    <location>
        <position position="11"/>
    </location>
    <ligand>
        <name>ATP</name>
        <dbReference type="ChEBI" id="CHEBI:30616"/>
    </ligand>
</feature>
<evidence type="ECO:0000256" key="4">
    <source>
        <dbReference type="ARBA" id="ARBA00022679"/>
    </source>
</evidence>
<comment type="caution">
    <text evidence="16">The sequence shown here is derived from an EMBL/GenBank/DDBJ whole genome shotgun (WGS) entry which is preliminary data.</text>
</comment>
<evidence type="ECO:0000256" key="11">
    <source>
        <dbReference type="HAMAP-Rule" id="MF_00451"/>
    </source>
</evidence>
<dbReference type="GO" id="GO:0004550">
    <property type="term" value="F:nucleoside diphosphate kinase activity"/>
    <property type="evidence" value="ECO:0007669"/>
    <property type="project" value="UniProtKB-UniRule"/>
</dbReference>
<comment type="catalytic activity">
    <reaction evidence="11 14">
        <text>a 2'-deoxyribonucleoside 5'-diphosphate + ATP = a 2'-deoxyribonucleoside 5'-triphosphate + ADP</text>
        <dbReference type="Rhea" id="RHEA:44640"/>
        <dbReference type="ChEBI" id="CHEBI:30616"/>
        <dbReference type="ChEBI" id="CHEBI:61560"/>
        <dbReference type="ChEBI" id="CHEBI:73316"/>
        <dbReference type="ChEBI" id="CHEBI:456216"/>
        <dbReference type="EC" id="2.7.4.6"/>
    </reaction>
</comment>
<keyword evidence="11" id="KW-0479">Metal-binding</keyword>
<evidence type="ECO:0000313" key="17">
    <source>
        <dbReference type="Proteomes" id="UP000256304"/>
    </source>
</evidence>
<dbReference type="InterPro" id="IPR034907">
    <property type="entry name" value="NDK-like_dom"/>
</dbReference>
<feature type="binding site" evidence="11 12">
    <location>
        <position position="114"/>
    </location>
    <ligand>
        <name>ATP</name>
        <dbReference type="ChEBI" id="CHEBI:30616"/>
    </ligand>
</feature>
<dbReference type="PROSITE" id="PS51374">
    <property type="entry name" value="NDPK_LIKE"/>
    <property type="match status" value="1"/>
</dbReference>
<comment type="function">
    <text evidence="11">Major role in the synthesis of nucleoside triphosphates other than ATP. The ATP gamma phosphate is transferred to the NDP beta phosphate via a ping-pong mechanism, using a phosphorylated active-site intermediate.</text>
</comment>
<dbReference type="EC" id="2.7.4.6" evidence="11 14"/>
<feature type="domain" description="Nucleoside diphosphate kinase-like" evidence="15">
    <location>
        <begin position="3"/>
        <end position="140"/>
    </location>
</feature>
<evidence type="ECO:0000256" key="6">
    <source>
        <dbReference type="ARBA" id="ARBA00022777"/>
    </source>
</evidence>
<feature type="active site" description="Pros-phosphohistidine intermediate" evidence="11 12">
    <location>
        <position position="117"/>
    </location>
</feature>
<dbReference type="EMBL" id="QTTN01000044">
    <property type="protein sequence ID" value="REE67273.1"/>
    <property type="molecule type" value="Genomic_DNA"/>
</dbReference>
<dbReference type="PANTHER" id="PTHR11349">
    <property type="entry name" value="NUCLEOSIDE DIPHOSPHATE KINASE"/>
    <property type="match status" value="1"/>
</dbReference>
<accession>A0A3D9R364</accession>
<dbReference type="GO" id="GO:0006183">
    <property type="term" value="P:GTP biosynthetic process"/>
    <property type="evidence" value="ECO:0007669"/>
    <property type="project" value="UniProtKB-UniRule"/>
</dbReference>
<dbReference type="InterPro" id="IPR001564">
    <property type="entry name" value="Nucleoside_diP_kinase"/>
</dbReference>